<dbReference type="Proteomes" id="UP000472240">
    <property type="component" value="Unplaced"/>
</dbReference>
<name>A0A671ESS8_RHIFE</name>
<dbReference type="GeneTree" id="ENSGT00390000001795"/>
<reference evidence="1" key="2">
    <citation type="submission" date="2025-09" db="UniProtKB">
        <authorList>
            <consortium name="Ensembl"/>
        </authorList>
    </citation>
    <scope>IDENTIFICATION</scope>
</reference>
<evidence type="ECO:0000313" key="2">
    <source>
        <dbReference type="Proteomes" id="UP000472240"/>
    </source>
</evidence>
<reference evidence="1" key="1">
    <citation type="submission" date="2025-08" db="UniProtKB">
        <authorList>
            <consortium name="Ensembl"/>
        </authorList>
    </citation>
    <scope>IDENTIFICATION</scope>
</reference>
<proteinExistence type="predicted"/>
<dbReference type="InParanoid" id="A0A671ESS8"/>
<evidence type="ECO:0000313" key="1">
    <source>
        <dbReference type="Ensembl" id="ENSRFEP00010016331.1"/>
    </source>
</evidence>
<dbReference type="AlphaFoldDB" id="A0A671ESS8"/>
<protein>
    <submittedName>
        <fullName evidence="1">Uncharacterized protein</fullName>
    </submittedName>
</protein>
<dbReference type="Ensembl" id="ENSRFET00010017833.1">
    <property type="protein sequence ID" value="ENSRFEP00010016331.1"/>
    <property type="gene ID" value="ENSRFEG00010011089.1"/>
</dbReference>
<accession>A0A671ESS8</accession>
<keyword evidence="2" id="KW-1185">Reference proteome</keyword>
<sequence length="127" mass="14505">QAGLVIKSLLVLSLLRNWNKWWLVFQLAHRSLSDLQCIISSIIVPHCFQGKCVPTFHLDFKMSGTDLLLKEPPDSGRATFPLRDLAWPPASPCFTRRCHCQGEKESIPEHHPRMKSYSCRCSCKTVI</sequence>
<organism evidence="1 2">
    <name type="scientific">Rhinolophus ferrumequinum</name>
    <name type="common">Greater horseshoe bat</name>
    <dbReference type="NCBI Taxonomy" id="59479"/>
    <lineage>
        <taxon>Eukaryota</taxon>
        <taxon>Metazoa</taxon>
        <taxon>Chordata</taxon>
        <taxon>Craniata</taxon>
        <taxon>Vertebrata</taxon>
        <taxon>Euteleostomi</taxon>
        <taxon>Mammalia</taxon>
        <taxon>Eutheria</taxon>
        <taxon>Laurasiatheria</taxon>
        <taxon>Chiroptera</taxon>
        <taxon>Yinpterochiroptera</taxon>
        <taxon>Rhinolophoidea</taxon>
        <taxon>Rhinolophidae</taxon>
        <taxon>Rhinolophinae</taxon>
        <taxon>Rhinolophus</taxon>
    </lineage>
</organism>